<evidence type="ECO:0000313" key="3">
    <source>
        <dbReference type="Proteomes" id="UP000054485"/>
    </source>
</evidence>
<evidence type="ECO:0000256" key="1">
    <source>
        <dbReference type="SAM" id="MobiDB-lite"/>
    </source>
</evidence>
<dbReference type="InParanoid" id="A0A0D0BL07"/>
<feature type="compositionally biased region" description="Basic and acidic residues" evidence="1">
    <location>
        <begin position="35"/>
        <end position="58"/>
    </location>
</feature>
<protein>
    <submittedName>
        <fullName evidence="2">Unplaced genomic scaffold CY34scaffold_70, whole genome shotgun sequence</fullName>
    </submittedName>
</protein>
<dbReference type="AlphaFoldDB" id="A0A0D0BL07"/>
<proteinExistence type="predicted"/>
<organism evidence="2 3">
    <name type="scientific">Suillus luteus UH-Slu-Lm8-n1</name>
    <dbReference type="NCBI Taxonomy" id="930992"/>
    <lineage>
        <taxon>Eukaryota</taxon>
        <taxon>Fungi</taxon>
        <taxon>Dikarya</taxon>
        <taxon>Basidiomycota</taxon>
        <taxon>Agaricomycotina</taxon>
        <taxon>Agaricomycetes</taxon>
        <taxon>Agaricomycetidae</taxon>
        <taxon>Boletales</taxon>
        <taxon>Suillineae</taxon>
        <taxon>Suillaceae</taxon>
        <taxon>Suillus</taxon>
    </lineage>
</organism>
<gene>
    <name evidence="2" type="ORF">CY34DRAFT_106217</name>
</gene>
<reference evidence="2 3" key="1">
    <citation type="submission" date="2014-04" db="EMBL/GenBank/DDBJ databases">
        <authorList>
            <consortium name="DOE Joint Genome Institute"/>
            <person name="Kuo A."/>
            <person name="Ruytinx J."/>
            <person name="Rineau F."/>
            <person name="Colpaert J."/>
            <person name="Kohler A."/>
            <person name="Nagy L.G."/>
            <person name="Floudas D."/>
            <person name="Copeland A."/>
            <person name="Barry K.W."/>
            <person name="Cichocki N."/>
            <person name="Veneault-Fourrey C."/>
            <person name="LaButti K."/>
            <person name="Lindquist E.A."/>
            <person name="Lipzen A."/>
            <person name="Lundell T."/>
            <person name="Morin E."/>
            <person name="Murat C."/>
            <person name="Sun H."/>
            <person name="Tunlid A."/>
            <person name="Henrissat B."/>
            <person name="Grigoriev I.V."/>
            <person name="Hibbett D.S."/>
            <person name="Martin F."/>
            <person name="Nordberg H.P."/>
            <person name="Cantor M.N."/>
            <person name="Hua S.X."/>
        </authorList>
    </citation>
    <scope>NUCLEOTIDE SEQUENCE [LARGE SCALE GENOMIC DNA]</scope>
    <source>
        <strain evidence="2 3">UH-Slu-Lm8-n1</strain>
    </source>
</reference>
<dbReference type="HOGENOM" id="CLU_2063026_0_0_1"/>
<name>A0A0D0BL07_9AGAM</name>
<sequence>MAVINPGIDPAGMRMSPVNKWVGLRNPQSSTESIGHSRSEMNYGHKDHEHHDQRDNVKLETAPGAPDHDKKGISVTLRGDMQAFIDERVDEHVDALSSTKRHQYCRQNASIGVYGSRHT</sequence>
<dbReference type="EMBL" id="KN835201">
    <property type="protein sequence ID" value="KIK43933.1"/>
    <property type="molecule type" value="Genomic_DNA"/>
</dbReference>
<evidence type="ECO:0000313" key="2">
    <source>
        <dbReference type="EMBL" id="KIK43933.1"/>
    </source>
</evidence>
<keyword evidence="3" id="KW-1185">Reference proteome</keyword>
<dbReference type="Proteomes" id="UP000054485">
    <property type="component" value="Unassembled WGS sequence"/>
</dbReference>
<reference evidence="3" key="2">
    <citation type="submission" date="2015-01" db="EMBL/GenBank/DDBJ databases">
        <title>Evolutionary Origins and Diversification of the Mycorrhizal Mutualists.</title>
        <authorList>
            <consortium name="DOE Joint Genome Institute"/>
            <consortium name="Mycorrhizal Genomics Consortium"/>
            <person name="Kohler A."/>
            <person name="Kuo A."/>
            <person name="Nagy L.G."/>
            <person name="Floudas D."/>
            <person name="Copeland A."/>
            <person name="Barry K.W."/>
            <person name="Cichocki N."/>
            <person name="Veneault-Fourrey C."/>
            <person name="LaButti K."/>
            <person name="Lindquist E.A."/>
            <person name="Lipzen A."/>
            <person name="Lundell T."/>
            <person name="Morin E."/>
            <person name="Murat C."/>
            <person name="Riley R."/>
            <person name="Ohm R."/>
            <person name="Sun H."/>
            <person name="Tunlid A."/>
            <person name="Henrissat B."/>
            <person name="Grigoriev I.V."/>
            <person name="Hibbett D.S."/>
            <person name="Martin F."/>
        </authorList>
    </citation>
    <scope>NUCLEOTIDE SEQUENCE [LARGE SCALE GENOMIC DNA]</scope>
    <source>
        <strain evidence="3">UH-Slu-Lm8-n1</strain>
    </source>
</reference>
<accession>A0A0D0BL07</accession>
<feature type="region of interest" description="Disordered" evidence="1">
    <location>
        <begin position="21"/>
        <end position="73"/>
    </location>
</feature>